<gene>
    <name evidence="2" type="ordered locus">RPD_1359</name>
</gene>
<dbReference type="EMBL" id="CP000283">
    <property type="protein sequence ID" value="ABE38597.1"/>
    <property type="molecule type" value="Genomic_DNA"/>
</dbReference>
<dbReference type="BioCyc" id="RPAL316057:RPD_RS06880-MONOMER"/>
<protein>
    <submittedName>
        <fullName evidence="2">Uncharacterized protein</fullName>
    </submittedName>
</protein>
<evidence type="ECO:0000313" key="3">
    <source>
        <dbReference type="Proteomes" id="UP000001818"/>
    </source>
</evidence>
<feature type="region of interest" description="Disordered" evidence="1">
    <location>
        <begin position="86"/>
        <end position="106"/>
    </location>
</feature>
<proteinExistence type="predicted"/>
<organism evidence="2 3">
    <name type="scientific">Rhodopseudomonas palustris (strain BisB5)</name>
    <dbReference type="NCBI Taxonomy" id="316057"/>
    <lineage>
        <taxon>Bacteria</taxon>
        <taxon>Pseudomonadati</taxon>
        <taxon>Pseudomonadota</taxon>
        <taxon>Alphaproteobacteria</taxon>
        <taxon>Hyphomicrobiales</taxon>
        <taxon>Nitrobacteraceae</taxon>
        <taxon>Rhodopseudomonas</taxon>
    </lineage>
</organism>
<evidence type="ECO:0000256" key="1">
    <source>
        <dbReference type="SAM" id="MobiDB-lite"/>
    </source>
</evidence>
<dbReference type="KEGG" id="rpd:RPD_1359"/>
<dbReference type="HOGENOM" id="CLU_170890_0_0_5"/>
<sequence length="106" mass="11971">MHPARIFQFERLLKEFSTWRAIPDDDRAPAAAWWWGTAMELRAETESMRPEYCAAFNLPEGACYADAASQLMASIAAQKSLTSVNEFPRRRSSGRPFATARRSALT</sequence>
<dbReference type="eggNOG" id="ENOG5031TCG">
    <property type="taxonomic scope" value="Bacteria"/>
</dbReference>
<reference evidence="2 3" key="1">
    <citation type="submission" date="2006-03" db="EMBL/GenBank/DDBJ databases">
        <title>Complete sequence of Rhodopseudomonas palustris BisB5.</title>
        <authorList>
            <consortium name="US DOE Joint Genome Institute"/>
            <person name="Copeland A."/>
            <person name="Lucas S."/>
            <person name="Lapidus A."/>
            <person name="Barry K."/>
            <person name="Detter J.C."/>
            <person name="Glavina del Rio T."/>
            <person name="Hammon N."/>
            <person name="Israni S."/>
            <person name="Dalin E."/>
            <person name="Tice H."/>
            <person name="Pitluck S."/>
            <person name="Chain P."/>
            <person name="Malfatti S."/>
            <person name="Shin M."/>
            <person name="Vergez L."/>
            <person name="Schmutz J."/>
            <person name="Larimer F."/>
            <person name="Land M."/>
            <person name="Hauser L."/>
            <person name="Pelletier D.A."/>
            <person name="Kyrpides N."/>
            <person name="Lykidis A."/>
            <person name="Oda Y."/>
            <person name="Harwood C.S."/>
            <person name="Richardson P."/>
        </authorList>
    </citation>
    <scope>NUCLEOTIDE SEQUENCE [LARGE SCALE GENOMIC DNA]</scope>
    <source>
        <strain evidence="2 3">BisB5</strain>
    </source>
</reference>
<name>Q13BE2_RHOPS</name>
<accession>Q13BE2</accession>
<dbReference type="AlphaFoldDB" id="Q13BE2"/>
<dbReference type="Proteomes" id="UP000001818">
    <property type="component" value="Chromosome"/>
</dbReference>
<evidence type="ECO:0000313" key="2">
    <source>
        <dbReference type="EMBL" id="ABE38597.1"/>
    </source>
</evidence>